<dbReference type="Proteomes" id="UP000053989">
    <property type="component" value="Unassembled WGS sequence"/>
</dbReference>
<evidence type="ECO:0000256" key="3">
    <source>
        <dbReference type="ARBA" id="ARBA00022692"/>
    </source>
</evidence>
<evidence type="ECO:0000259" key="7">
    <source>
        <dbReference type="PROSITE" id="PS50850"/>
    </source>
</evidence>
<proteinExistence type="predicted"/>
<feature type="domain" description="Major facilitator superfamily (MFS) profile" evidence="7">
    <location>
        <begin position="35"/>
        <end position="507"/>
    </location>
</feature>
<dbReference type="Pfam" id="PF07690">
    <property type="entry name" value="MFS_1"/>
    <property type="match status" value="1"/>
</dbReference>
<feature type="transmembrane region" description="Helical" evidence="6">
    <location>
        <begin position="326"/>
        <end position="346"/>
    </location>
</feature>
<reference evidence="8 9" key="1">
    <citation type="submission" date="2014-04" db="EMBL/GenBank/DDBJ databases">
        <authorList>
            <consortium name="DOE Joint Genome Institute"/>
            <person name="Kuo A."/>
            <person name="Kohler A."/>
            <person name="Nagy L.G."/>
            <person name="Floudas D."/>
            <person name="Copeland A."/>
            <person name="Barry K.W."/>
            <person name="Cichocki N."/>
            <person name="Veneault-Fourrey C."/>
            <person name="LaButti K."/>
            <person name="Lindquist E.A."/>
            <person name="Lipzen A."/>
            <person name="Lundell T."/>
            <person name="Morin E."/>
            <person name="Murat C."/>
            <person name="Sun H."/>
            <person name="Tunlid A."/>
            <person name="Henrissat B."/>
            <person name="Grigoriev I.V."/>
            <person name="Hibbett D.S."/>
            <person name="Martin F."/>
            <person name="Nordberg H.P."/>
            <person name="Cantor M.N."/>
            <person name="Hua S.X."/>
        </authorList>
    </citation>
    <scope>NUCLEOTIDE SEQUENCE [LARGE SCALE GENOMIC DNA]</scope>
    <source>
        <strain evidence="8 9">Foug A</strain>
    </source>
</reference>
<feature type="transmembrane region" description="Helical" evidence="6">
    <location>
        <begin position="358"/>
        <end position="376"/>
    </location>
</feature>
<evidence type="ECO:0000256" key="5">
    <source>
        <dbReference type="ARBA" id="ARBA00023136"/>
    </source>
</evidence>
<name>A0A0C3E1Q5_9AGAM</name>
<feature type="transmembrane region" description="Helical" evidence="6">
    <location>
        <begin position="108"/>
        <end position="130"/>
    </location>
</feature>
<dbReference type="InterPro" id="IPR001958">
    <property type="entry name" value="Tet-R_TetA/multi-R_MdtG-like"/>
</dbReference>
<feature type="transmembrane region" description="Helical" evidence="6">
    <location>
        <begin position="286"/>
        <end position="306"/>
    </location>
</feature>
<evidence type="ECO:0000256" key="2">
    <source>
        <dbReference type="ARBA" id="ARBA00022448"/>
    </source>
</evidence>
<dbReference type="HOGENOM" id="CLU_001265_54_6_1"/>
<keyword evidence="4 6" id="KW-1133">Transmembrane helix</keyword>
<keyword evidence="3 6" id="KW-0812">Transmembrane</keyword>
<evidence type="ECO:0000256" key="6">
    <source>
        <dbReference type="SAM" id="Phobius"/>
    </source>
</evidence>
<comment type="subcellular location">
    <subcellularLocation>
        <location evidence="1">Membrane</location>
        <topology evidence="1">Multi-pass membrane protein</topology>
    </subcellularLocation>
</comment>
<dbReference type="InParanoid" id="A0A0C3E1Q5"/>
<feature type="transmembrane region" description="Helical" evidence="6">
    <location>
        <begin position="388"/>
        <end position="407"/>
    </location>
</feature>
<evidence type="ECO:0000256" key="1">
    <source>
        <dbReference type="ARBA" id="ARBA00004141"/>
    </source>
</evidence>
<dbReference type="InterPro" id="IPR020846">
    <property type="entry name" value="MFS_dom"/>
</dbReference>
<dbReference type="OrthoDB" id="419616at2759"/>
<dbReference type="PANTHER" id="PTHR23504:SF15">
    <property type="entry name" value="MAJOR FACILITATOR SUPERFAMILY (MFS) PROFILE DOMAIN-CONTAINING PROTEIN"/>
    <property type="match status" value="1"/>
</dbReference>
<accession>A0A0C3E1Q5</accession>
<dbReference type="GO" id="GO:0016020">
    <property type="term" value="C:membrane"/>
    <property type="evidence" value="ECO:0007669"/>
    <property type="project" value="UniProtKB-SubCell"/>
</dbReference>
<reference evidence="9" key="2">
    <citation type="submission" date="2015-01" db="EMBL/GenBank/DDBJ databases">
        <title>Evolutionary Origins and Diversification of the Mycorrhizal Mutualists.</title>
        <authorList>
            <consortium name="DOE Joint Genome Institute"/>
            <consortium name="Mycorrhizal Genomics Consortium"/>
            <person name="Kohler A."/>
            <person name="Kuo A."/>
            <person name="Nagy L.G."/>
            <person name="Floudas D."/>
            <person name="Copeland A."/>
            <person name="Barry K.W."/>
            <person name="Cichocki N."/>
            <person name="Veneault-Fourrey C."/>
            <person name="LaButti K."/>
            <person name="Lindquist E.A."/>
            <person name="Lipzen A."/>
            <person name="Lundell T."/>
            <person name="Morin E."/>
            <person name="Murat C."/>
            <person name="Riley R."/>
            <person name="Ohm R."/>
            <person name="Sun H."/>
            <person name="Tunlid A."/>
            <person name="Henrissat B."/>
            <person name="Grigoriev I.V."/>
            <person name="Hibbett D.S."/>
            <person name="Martin F."/>
        </authorList>
    </citation>
    <scope>NUCLEOTIDE SEQUENCE [LARGE SCALE GENOMIC DNA]</scope>
    <source>
        <strain evidence="9">Foug A</strain>
    </source>
</reference>
<protein>
    <recommendedName>
        <fullName evidence="7">Major facilitator superfamily (MFS) profile domain-containing protein</fullName>
    </recommendedName>
</protein>
<feature type="transmembrane region" description="Helical" evidence="6">
    <location>
        <begin position="209"/>
        <end position="231"/>
    </location>
</feature>
<evidence type="ECO:0000313" key="8">
    <source>
        <dbReference type="EMBL" id="KIM62444.1"/>
    </source>
</evidence>
<keyword evidence="5 6" id="KW-0472">Membrane</keyword>
<dbReference type="CDD" id="cd17330">
    <property type="entry name" value="MFS_SLC46_TetA_like"/>
    <property type="match status" value="1"/>
</dbReference>
<dbReference type="InterPro" id="IPR011701">
    <property type="entry name" value="MFS"/>
</dbReference>
<dbReference type="PROSITE" id="PS50850">
    <property type="entry name" value="MFS"/>
    <property type="match status" value="1"/>
</dbReference>
<feature type="transmembrane region" description="Helical" evidence="6">
    <location>
        <begin position="74"/>
        <end position="96"/>
    </location>
</feature>
<dbReference type="InterPro" id="IPR036259">
    <property type="entry name" value="MFS_trans_sf"/>
</dbReference>
<dbReference type="SUPFAM" id="SSF103473">
    <property type="entry name" value="MFS general substrate transporter"/>
    <property type="match status" value="1"/>
</dbReference>
<dbReference type="GO" id="GO:0022857">
    <property type="term" value="F:transmembrane transporter activity"/>
    <property type="evidence" value="ECO:0007669"/>
    <property type="project" value="InterPro"/>
</dbReference>
<sequence>MGPQDVHEDTPLLIARHGAPQECPKPTPTPLPWPQLSILMLLHLAEAITSQVVAPFLPQLIRDIGVTHGDDSQVGYYVGLVHSLFYISQACTVFYWSRASDHIGRRPIVLIGLAGISMTMYGVGLSRTLWSLALSRSLSGALNGNVGVIKSMIPEITDSTNVAHAFSFVPLTWYLGTTIGPLIGGSLERPTEKFPVMFGNFSFFKEYPYFLPCFVSAAYAVICWFIVALFLKETIKAQMSPMEYFLGHWRKSQTSCEDSPVAAEDGAIIDGHENPSSFRELLTTPVLIAAGSYASFAILEISFRTMFPVYLATPMEMGGLGLDPPVMGTILAAVGISASAFQLLLFSPLYNHLGGKNLFLMAMSLFFPIAALFPIASHVGQEHGLNNFVWLLVGIQILLFAFANLALSKPSNSLLCLDRMTDHVFRAGVSFVYVNSAAPNRASIGATTGFAQMVVSGVRGIGPSAINSAFALGIQKRVMGGHFAYWVMAGMAAISLVIGAALPKRPSN</sequence>
<organism evidence="8 9">
    <name type="scientific">Scleroderma citrinum Foug A</name>
    <dbReference type="NCBI Taxonomy" id="1036808"/>
    <lineage>
        <taxon>Eukaryota</taxon>
        <taxon>Fungi</taxon>
        <taxon>Dikarya</taxon>
        <taxon>Basidiomycota</taxon>
        <taxon>Agaricomycotina</taxon>
        <taxon>Agaricomycetes</taxon>
        <taxon>Agaricomycetidae</taxon>
        <taxon>Boletales</taxon>
        <taxon>Sclerodermatineae</taxon>
        <taxon>Sclerodermataceae</taxon>
        <taxon>Scleroderma</taxon>
    </lineage>
</organism>
<keyword evidence="9" id="KW-1185">Reference proteome</keyword>
<keyword evidence="2" id="KW-0813">Transport</keyword>
<evidence type="ECO:0000313" key="9">
    <source>
        <dbReference type="Proteomes" id="UP000053989"/>
    </source>
</evidence>
<dbReference type="PANTHER" id="PTHR23504">
    <property type="entry name" value="MAJOR FACILITATOR SUPERFAMILY DOMAIN-CONTAINING PROTEIN 10"/>
    <property type="match status" value="1"/>
</dbReference>
<feature type="transmembrane region" description="Helical" evidence="6">
    <location>
        <begin position="483"/>
        <end position="502"/>
    </location>
</feature>
<gene>
    <name evidence="8" type="ORF">SCLCIDRAFT_24976</name>
</gene>
<dbReference type="Gene3D" id="1.20.1250.20">
    <property type="entry name" value="MFS general substrate transporter like domains"/>
    <property type="match status" value="1"/>
</dbReference>
<dbReference type="AlphaFoldDB" id="A0A0C3E1Q5"/>
<evidence type="ECO:0000256" key="4">
    <source>
        <dbReference type="ARBA" id="ARBA00022989"/>
    </source>
</evidence>
<dbReference type="EMBL" id="KN822042">
    <property type="protein sequence ID" value="KIM62444.1"/>
    <property type="molecule type" value="Genomic_DNA"/>
</dbReference>
<dbReference type="PRINTS" id="PR01035">
    <property type="entry name" value="TCRTETA"/>
</dbReference>